<name>A0AA86TSF8_9EUKA</name>
<evidence type="ECO:0000313" key="2">
    <source>
        <dbReference type="EMBL" id="CAL6059250.1"/>
    </source>
</evidence>
<accession>A0AA86TSF8</accession>
<dbReference type="EMBL" id="CATOUU010000336">
    <property type="protein sequence ID" value="CAI9925077.1"/>
    <property type="molecule type" value="Genomic_DNA"/>
</dbReference>
<dbReference type="EMBL" id="CAXDID020000225">
    <property type="protein sequence ID" value="CAL6059250.1"/>
    <property type="molecule type" value="Genomic_DNA"/>
</dbReference>
<organism evidence="1">
    <name type="scientific">Hexamita inflata</name>
    <dbReference type="NCBI Taxonomy" id="28002"/>
    <lineage>
        <taxon>Eukaryota</taxon>
        <taxon>Metamonada</taxon>
        <taxon>Diplomonadida</taxon>
        <taxon>Hexamitidae</taxon>
        <taxon>Hexamitinae</taxon>
        <taxon>Hexamita</taxon>
    </lineage>
</organism>
<evidence type="ECO:0000313" key="3">
    <source>
        <dbReference type="Proteomes" id="UP001642409"/>
    </source>
</evidence>
<reference evidence="1" key="1">
    <citation type="submission" date="2023-06" db="EMBL/GenBank/DDBJ databases">
        <authorList>
            <person name="Kurt Z."/>
        </authorList>
    </citation>
    <scope>NUCLEOTIDE SEQUENCE</scope>
</reference>
<dbReference type="Proteomes" id="UP001642409">
    <property type="component" value="Unassembled WGS sequence"/>
</dbReference>
<dbReference type="AlphaFoldDB" id="A0AA86TSF8"/>
<protein>
    <submittedName>
        <fullName evidence="2">Hypothetical_protein</fullName>
    </submittedName>
</protein>
<evidence type="ECO:0000313" key="1">
    <source>
        <dbReference type="EMBL" id="CAI9925077.1"/>
    </source>
</evidence>
<proteinExistence type="predicted"/>
<reference evidence="2 3" key="2">
    <citation type="submission" date="2024-07" db="EMBL/GenBank/DDBJ databases">
        <authorList>
            <person name="Akdeniz Z."/>
        </authorList>
    </citation>
    <scope>NUCLEOTIDE SEQUENCE [LARGE SCALE GENOMIC DNA]</scope>
</reference>
<comment type="caution">
    <text evidence="1">The sequence shown here is derived from an EMBL/GenBank/DDBJ whole genome shotgun (WGS) entry which is preliminary data.</text>
</comment>
<gene>
    <name evidence="1" type="ORF">HINF_LOCUS12722</name>
    <name evidence="2" type="ORF">HINF_LOCUS48654</name>
</gene>
<sequence>MRTASSENSLEESRRLLIYRLLCDQFPENLVLIQSVVFLESRQKSECQTFQLRVRSSKAVGFIAAGSENSGIHIEITASQFSFCLEGWVQYTVDPNSMRSGLHILLKNNHSALLYIYQNSTSCIPIVFNGYIMLDCTRASQRLNTLIVNCSQSG</sequence>
<keyword evidence="3" id="KW-1185">Reference proteome</keyword>